<dbReference type="InterPro" id="IPR001789">
    <property type="entry name" value="Sig_transdc_resp-reg_receiver"/>
</dbReference>
<dbReference type="Proteomes" id="UP000317484">
    <property type="component" value="Unassembled WGS sequence"/>
</dbReference>
<gene>
    <name evidence="3" type="ORF">SAMN06273567_101452</name>
</gene>
<dbReference type="GO" id="GO:0000160">
    <property type="term" value="P:phosphorelay signal transduction system"/>
    <property type="evidence" value="ECO:0007669"/>
    <property type="project" value="InterPro"/>
</dbReference>
<dbReference type="InterPro" id="IPR058245">
    <property type="entry name" value="NreC/VraR/RcsB-like_REC"/>
</dbReference>
<dbReference type="SMART" id="SM00448">
    <property type="entry name" value="REC"/>
    <property type="match status" value="1"/>
</dbReference>
<evidence type="ECO:0000313" key="3">
    <source>
        <dbReference type="EMBL" id="SMO39988.1"/>
    </source>
</evidence>
<keyword evidence="4" id="KW-1185">Reference proteome</keyword>
<accession>A0A521AYT0</accession>
<protein>
    <submittedName>
        <fullName evidence="3">Response regulator receiver domain-containing protein</fullName>
    </submittedName>
</protein>
<dbReference type="EMBL" id="FXTJ01000001">
    <property type="protein sequence ID" value="SMO39988.1"/>
    <property type="molecule type" value="Genomic_DNA"/>
</dbReference>
<dbReference type="Gene3D" id="3.40.50.2300">
    <property type="match status" value="1"/>
</dbReference>
<proteinExistence type="predicted"/>
<feature type="modified residue" description="4-aspartylphosphate" evidence="1">
    <location>
        <position position="66"/>
    </location>
</feature>
<dbReference type="InterPro" id="IPR011006">
    <property type="entry name" value="CheY-like_superfamily"/>
</dbReference>
<dbReference type="Pfam" id="PF00072">
    <property type="entry name" value="Response_reg"/>
    <property type="match status" value="1"/>
</dbReference>
<dbReference type="PANTHER" id="PTHR45566">
    <property type="entry name" value="HTH-TYPE TRANSCRIPTIONAL REGULATOR YHJB-RELATED"/>
    <property type="match status" value="1"/>
</dbReference>
<reference evidence="3 4" key="1">
    <citation type="submission" date="2017-05" db="EMBL/GenBank/DDBJ databases">
        <authorList>
            <person name="Varghese N."/>
            <person name="Submissions S."/>
        </authorList>
    </citation>
    <scope>NUCLEOTIDE SEQUENCE [LARGE SCALE GENOMIC DNA]</scope>
    <source>
        <strain evidence="3 4">DSM 46834</strain>
    </source>
</reference>
<organism evidence="3 4">
    <name type="scientific">Geodermatophilus aquaeductus</name>
    <dbReference type="NCBI Taxonomy" id="1564161"/>
    <lineage>
        <taxon>Bacteria</taxon>
        <taxon>Bacillati</taxon>
        <taxon>Actinomycetota</taxon>
        <taxon>Actinomycetes</taxon>
        <taxon>Geodermatophilales</taxon>
        <taxon>Geodermatophilaceae</taxon>
        <taxon>Geodermatophilus</taxon>
    </lineage>
</organism>
<dbReference type="CDD" id="cd17535">
    <property type="entry name" value="REC_NarL-like"/>
    <property type="match status" value="1"/>
</dbReference>
<dbReference type="PROSITE" id="PS50110">
    <property type="entry name" value="RESPONSE_REGULATORY"/>
    <property type="match status" value="1"/>
</dbReference>
<dbReference type="AlphaFoldDB" id="A0A521AYT0"/>
<dbReference type="SUPFAM" id="SSF52172">
    <property type="entry name" value="CheY-like"/>
    <property type="match status" value="1"/>
</dbReference>
<dbReference type="PANTHER" id="PTHR45566:SF2">
    <property type="entry name" value="NARL SUBFAMILY"/>
    <property type="match status" value="1"/>
</dbReference>
<evidence type="ECO:0000259" key="2">
    <source>
        <dbReference type="PROSITE" id="PS50110"/>
    </source>
</evidence>
<evidence type="ECO:0000313" key="4">
    <source>
        <dbReference type="Proteomes" id="UP000317484"/>
    </source>
</evidence>
<name>A0A521AYT0_9ACTN</name>
<dbReference type="InterPro" id="IPR051015">
    <property type="entry name" value="EvgA-like"/>
</dbReference>
<sequence length="140" mass="14523">MTGDCCGGGAPAEIRVLIVDDHPEVRRALAEVLSDEDDLTVVGECEDGSQVVEAAERLRPDIVFMDLSMPVMGGCAAAEALRAVRSTARVIMLTGEGPEARSQAGVAGARALVPKGTRLGPLLRCLRTVAADGSGCPYCL</sequence>
<dbReference type="RefSeq" id="WP_185938118.1">
    <property type="nucleotide sequence ID" value="NZ_FXTJ01000001.1"/>
</dbReference>
<keyword evidence="1" id="KW-0597">Phosphoprotein</keyword>
<feature type="domain" description="Response regulatory" evidence="2">
    <location>
        <begin position="15"/>
        <end position="130"/>
    </location>
</feature>
<evidence type="ECO:0000256" key="1">
    <source>
        <dbReference type="PROSITE-ProRule" id="PRU00169"/>
    </source>
</evidence>